<keyword evidence="1" id="KW-0812">Transmembrane</keyword>
<sequence length="165" mass="18881">MSNSPQALILSENHRGSSLFFPRVKILFTFLLTTAFSFWVLISLKAGTTSGPDSLKAKLNCCGGVHVALGFFMWFWPPLLLGGVMYQISDHYGWNGRGTESWQDSCRDIAEYFVGFCMCFIAKNVEPLHTIDVRKYPKRFALFIFNYDGWRGNEDQRKTISDRTL</sequence>
<keyword evidence="1" id="KW-1133">Transmembrane helix</keyword>
<evidence type="ECO:0000256" key="1">
    <source>
        <dbReference type="SAM" id="Phobius"/>
    </source>
</evidence>
<protein>
    <submittedName>
        <fullName evidence="2">Uncharacterized protein</fullName>
    </submittedName>
</protein>
<feature type="transmembrane region" description="Helical" evidence="1">
    <location>
        <begin position="59"/>
        <end position="76"/>
    </location>
</feature>
<gene>
    <name evidence="2" type="ORF">TrST_g4786</name>
</gene>
<name>A0A9W7BD04_9STRA</name>
<evidence type="ECO:0000313" key="2">
    <source>
        <dbReference type="EMBL" id="GMH85695.1"/>
    </source>
</evidence>
<organism evidence="2 3">
    <name type="scientific">Triparma strigata</name>
    <dbReference type="NCBI Taxonomy" id="1606541"/>
    <lineage>
        <taxon>Eukaryota</taxon>
        <taxon>Sar</taxon>
        <taxon>Stramenopiles</taxon>
        <taxon>Ochrophyta</taxon>
        <taxon>Bolidophyceae</taxon>
        <taxon>Parmales</taxon>
        <taxon>Triparmaceae</taxon>
        <taxon>Triparma</taxon>
    </lineage>
</organism>
<keyword evidence="3" id="KW-1185">Reference proteome</keyword>
<reference evidence="3" key="1">
    <citation type="journal article" date="2023" name="Commun. Biol.">
        <title>Genome analysis of Parmales, the sister group of diatoms, reveals the evolutionary specialization of diatoms from phago-mixotrophs to photoautotrophs.</title>
        <authorList>
            <person name="Ban H."/>
            <person name="Sato S."/>
            <person name="Yoshikawa S."/>
            <person name="Yamada K."/>
            <person name="Nakamura Y."/>
            <person name="Ichinomiya M."/>
            <person name="Sato N."/>
            <person name="Blanc-Mathieu R."/>
            <person name="Endo H."/>
            <person name="Kuwata A."/>
            <person name="Ogata H."/>
        </authorList>
    </citation>
    <scope>NUCLEOTIDE SEQUENCE [LARGE SCALE GENOMIC DNA]</scope>
    <source>
        <strain evidence="3">NIES 3701</strain>
    </source>
</reference>
<dbReference type="AlphaFoldDB" id="A0A9W7BD04"/>
<dbReference type="Proteomes" id="UP001165085">
    <property type="component" value="Unassembled WGS sequence"/>
</dbReference>
<accession>A0A9W7BD04</accession>
<evidence type="ECO:0000313" key="3">
    <source>
        <dbReference type="Proteomes" id="UP001165085"/>
    </source>
</evidence>
<dbReference type="EMBL" id="BRXY01000307">
    <property type="protein sequence ID" value="GMH85695.1"/>
    <property type="molecule type" value="Genomic_DNA"/>
</dbReference>
<comment type="caution">
    <text evidence="2">The sequence shown here is derived from an EMBL/GenBank/DDBJ whole genome shotgun (WGS) entry which is preliminary data.</text>
</comment>
<feature type="transmembrane region" description="Helical" evidence="1">
    <location>
        <begin position="26"/>
        <end position="47"/>
    </location>
</feature>
<proteinExistence type="predicted"/>
<keyword evidence="1" id="KW-0472">Membrane</keyword>